<comment type="similarity">
    <text evidence="1">Belongs to the GcvT family.</text>
</comment>
<dbReference type="SUPFAM" id="SSF103025">
    <property type="entry name" value="Folate-binding domain"/>
    <property type="match status" value="1"/>
</dbReference>
<comment type="catalytic activity">
    <reaction evidence="6">
        <text>N(6)-[(R)-S(8)-aminomethyldihydrolipoyl]-L-lysyl-[protein] + (6S)-5,6,7,8-tetrahydrofolate = N(6)-[(R)-dihydrolipoyl]-L-lysyl-[protein] + (6R)-5,10-methylene-5,6,7,8-tetrahydrofolate + NH4(+)</text>
        <dbReference type="Rhea" id="RHEA:16945"/>
        <dbReference type="Rhea" id="RHEA-COMP:10475"/>
        <dbReference type="Rhea" id="RHEA-COMP:10492"/>
        <dbReference type="ChEBI" id="CHEBI:15636"/>
        <dbReference type="ChEBI" id="CHEBI:28938"/>
        <dbReference type="ChEBI" id="CHEBI:57453"/>
        <dbReference type="ChEBI" id="CHEBI:83100"/>
        <dbReference type="ChEBI" id="CHEBI:83143"/>
        <dbReference type="EC" id="2.1.2.10"/>
    </reaction>
</comment>
<dbReference type="InterPro" id="IPR027266">
    <property type="entry name" value="TrmE/GcvT-like"/>
</dbReference>
<dbReference type="NCBIfam" id="NF001567">
    <property type="entry name" value="PRK00389.1"/>
    <property type="match status" value="1"/>
</dbReference>
<dbReference type="EC" id="2.1.2.10" evidence="2"/>
<evidence type="ECO:0000256" key="2">
    <source>
        <dbReference type="ARBA" id="ARBA00012616"/>
    </source>
</evidence>
<evidence type="ECO:0000256" key="4">
    <source>
        <dbReference type="ARBA" id="ARBA00022679"/>
    </source>
</evidence>
<feature type="domain" description="Aminomethyltransferase C-terminal" evidence="8">
    <location>
        <begin position="294"/>
        <end position="371"/>
    </location>
</feature>
<evidence type="ECO:0000256" key="5">
    <source>
        <dbReference type="ARBA" id="ARBA00031395"/>
    </source>
</evidence>
<reference evidence="9 10" key="1">
    <citation type="submission" date="2022-08" db="EMBL/GenBank/DDBJ databases">
        <title>Polyphasic taxonomy analysis of Qipengyuania sp.RS5-5.</title>
        <authorList>
            <person name="Xamxidin M."/>
            <person name="Wu M."/>
        </authorList>
    </citation>
    <scope>NUCLEOTIDE SEQUENCE [LARGE SCALE GENOMIC DNA]</scope>
    <source>
        <strain evidence="9 10">RS5-5</strain>
    </source>
</reference>
<dbReference type="SUPFAM" id="SSF101790">
    <property type="entry name" value="Aminomethyltransferase beta-barrel domain"/>
    <property type="match status" value="1"/>
</dbReference>
<dbReference type="Pfam" id="PF01571">
    <property type="entry name" value="GCV_T"/>
    <property type="match status" value="1"/>
</dbReference>
<dbReference type="Pfam" id="PF08669">
    <property type="entry name" value="GCV_T_C"/>
    <property type="match status" value="1"/>
</dbReference>
<evidence type="ECO:0000256" key="3">
    <source>
        <dbReference type="ARBA" id="ARBA00022576"/>
    </source>
</evidence>
<dbReference type="PANTHER" id="PTHR43757:SF2">
    <property type="entry name" value="AMINOMETHYLTRANSFERASE, MITOCHONDRIAL"/>
    <property type="match status" value="1"/>
</dbReference>
<gene>
    <name evidence="9" type="primary">gcvT</name>
    <name evidence="9" type="ORF">NSO95_02520</name>
</gene>
<accession>A0ABT1XMC0</accession>
<dbReference type="InterPro" id="IPR006222">
    <property type="entry name" value="GCVT_N"/>
</dbReference>
<evidence type="ECO:0000259" key="8">
    <source>
        <dbReference type="Pfam" id="PF08669"/>
    </source>
</evidence>
<proteinExistence type="inferred from homology"/>
<dbReference type="NCBIfam" id="TIGR00528">
    <property type="entry name" value="gcvT"/>
    <property type="match status" value="1"/>
</dbReference>
<comment type="caution">
    <text evidence="9">The sequence shown here is derived from an EMBL/GenBank/DDBJ whole genome shotgun (WGS) entry which is preliminary data.</text>
</comment>
<dbReference type="Proteomes" id="UP001206067">
    <property type="component" value="Unassembled WGS sequence"/>
</dbReference>
<keyword evidence="3" id="KW-0032">Aminotransferase</keyword>
<feature type="domain" description="GCVT N-terminal" evidence="7">
    <location>
        <begin position="21"/>
        <end position="270"/>
    </location>
</feature>
<dbReference type="InterPro" id="IPR028896">
    <property type="entry name" value="GcvT/YgfZ/DmdA"/>
</dbReference>
<keyword evidence="10" id="KW-1185">Reference proteome</keyword>
<sequence>MSDIDTGTDDEVIEVGTLPLDAWHRAQGARMVPFAGYHMPIQYEGIVAEHEWTRTSVGLFDVSHMGQLLLSGPDLDAAVEGVLPIDLSTLKLGQQRYSLLLDDEGGVLDDLMVSRWPEHLYLVVNGATKWDDIGHLREHLPDEITLNHLEDRALLALQGPKAADALARHATGEYSLSDLTFMKFGRFTLAGHEVTIARAGYTGEDGFEISLPADAAEEIATLLCGEPEVKPIGLGARDSLRLEAGLPLYGHDLSPETSPIEAGLVFGINKRRRTEGGYPGAERINREIAEGTARKWVGLRLEGRMPAREGAEVFAGDTRVGTVTSGGFSPSLGYPIAMAYVAAEHAATGTALEIEVRNKRLAATVVQAPFVPHRYYRGSK</sequence>
<dbReference type="InterPro" id="IPR006223">
    <property type="entry name" value="GcvT"/>
</dbReference>
<organism evidence="9 10">
    <name type="scientific">Parerythrobacter lacustris</name>
    <dbReference type="NCBI Taxonomy" id="2969984"/>
    <lineage>
        <taxon>Bacteria</taxon>
        <taxon>Pseudomonadati</taxon>
        <taxon>Pseudomonadota</taxon>
        <taxon>Alphaproteobacteria</taxon>
        <taxon>Sphingomonadales</taxon>
        <taxon>Erythrobacteraceae</taxon>
        <taxon>Parerythrobacter</taxon>
    </lineage>
</organism>
<dbReference type="NCBIfam" id="NF010093">
    <property type="entry name" value="PRK13579.1"/>
    <property type="match status" value="1"/>
</dbReference>
<evidence type="ECO:0000313" key="9">
    <source>
        <dbReference type="EMBL" id="MCR2832809.1"/>
    </source>
</evidence>
<keyword evidence="4 9" id="KW-0808">Transferase</keyword>
<dbReference type="GO" id="GO:0004047">
    <property type="term" value="F:aminomethyltransferase activity"/>
    <property type="evidence" value="ECO:0007669"/>
    <property type="project" value="UniProtKB-EC"/>
</dbReference>
<dbReference type="PIRSF" id="PIRSF006487">
    <property type="entry name" value="GcvT"/>
    <property type="match status" value="1"/>
</dbReference>
<dbReference type="PANTHER" id="PTHR43757">
    <property type="entry name" value="AMINOMETHYLTRANSFERASE"/>
    <property type="match status" value="1"/>
</dbReference>
<dbReference type="Gene3D" id="3.30.1360.120">
    <property type="entry name" value="Probable tRNA modification gtpase trme, domain 1"/>
    <property type="match status" value="1"/>
</dbReference>
<dbReference type="Gene3D" id="2.40.30.110">
    <property type="entry name" value="Aminomethyltransferase beta-barrel domains"/>
    <property type="match status" value="1"/>
</dbReference>
<name>A0ABT1XMC0_9SPHN</name>
<dbReference type="RefSeq" id="WP_257594566.1">
    <property type="nucleotide sequence ID" value="NZ_JANKHH010000001.1"/>
</dbReference>
<dbReference type="InterPro" id="IPR013977">
    <property type="entry name" value="GcvT_C"/>
</dbReference>
<evidence type="ECO:0000259" key="7">
    <source>
        <dbReference type="Pfam" id="PF01571"/>
    </source>
</evidence>
<protein>
    <recommendedName>
        <fullName evidence="2">aminomethyltransferase</fullName>
        <ecNumber evidence="2">2.1.2.10</ecNumber>
    </recommendedName>
    <alternativeName>
        <fullName evidence="5">Glycine cleavage system T protein</fullName>
    </alternativeName>
</protein>
<evidence type="ECO:0000256" key="6">
    <source>
        <dbReference type="ARBA" id="ARBA00047665"/>
    </source>
</evidence>
<evidence type="ECO:0000256" key="1">
    <source>
        <dbReference type="ARBA" id="ARBA00008609"/>
    </source>
</evidence>
<dbReference type="Gene3D" id="4.10.1250.10">
    <property type="entry name" value="Aminomethyltransferase fragment"/>
    <property type="match status" value="1"/>
</dbReference>
<evidence type="ECO:0000313" key="10">
    <source>
        <dbReference type="Proteomes" id="UP001206067"/>
    </source>
</evidence>
<dbReference type="EMBL" id="JANKHH010000001">
    <property type="protein sequence ID" value="MCR2832809.1"/>
    <property type="molecule type" value="Genomic_DNA"/>
</dbReference>
<dbReference type="InterPro" id="IPR029043">
    <property type="entry name" value="GcvT/YgfZ_C"/>
</dbReference>
<dbReference type="Gene3D" id="3.30.70.1400">
    <property type="entry name" value="Aminomethyltransferase beta-barrel domains"/>
    <property type="match status" value="1"/>
</dbReference>